<feature type="transmembrane region" description="Helical" evidence="10">
    <location>
        <begin position="245"/>
        <end position="264"/>
    </location>
</feature>
<sequence>MTVVPAAERPARAWIASPARLRAALAPIALIGLGAGAVLIFRGEPDLAFWVFTLATLPVLAALLVEIVVSLGRGEVGLDLIAGLSMSTALLFGEPLAGNVVALMYAGGQALEHFAEGRARRDMTALLGRVARTTMRYDDGRLEEVAIDAIEPGDRLLIRQGEVVPVDGTVAEGAAVLDLSALTGEAIPVERGQGAEVLSGATSAGPAFDLDVVRPAADSTYARIVRLVEAAQHSKAPMARLADRYAIVFLVFTVVVAGGAWFLTGDRLRALAVLVVATPCPLILAVPVAVISGMSRIARLGVLIKTGGALEALARVAVAVIDKTGTLTHGRATLLTVKAAPGFSADELLRLAASLEQASGHVVAAALVDAARSRGLVLSPPASVRETAGFGLEGEVDGRAVVVGGSSFVGERSLQGDPRAWRSGSPEGAVVVAVAVDGAVAGILVLADEIRADAPGVLRRLREAGIRRIVLASGDRLDVATAVGAKLGVDRILGELTPDAKVAAVIAERSHGPVMMVGDGVNDAPALAAASVGVALGARGAAASSEAADVVLLVDELGKLAEAIEAARRAYRIALQSVVVGLGLSVLAMGIAALGYLPPLAGALTQEVIDVAVILNALRALTGGRRARQP</sequence>
<dbReference type="NCBIfam" id="TIGR01525">
    <property type="entry name" value="ATPase-IB_hvy"/>
    <property type="match status" value="1"/>
</dbReference>
<evidence type="ECO:0000256" key="4">
    <source>
        <dbReference type="ARBA" id="ARBA00022723"/>
    </source>
</evidence>
<dbReference type="GO" id="GO:0046872">
    <property type="term" value="F:metal ion binding"/>
    <property type="evidence" value="ECO:0007669"/>
    <property type="project" value="UniProtKB-KW"/>
</dbReference>
<keyword evidence="13" id="KW-1185">Reference proteome</keyword>
<keyword evidence="5" id="KW-1278">Translocase</keyword>
<keyword evidence="10" id="KW-0547">Nucleotide-binding</keyword>
<dbReference type="SUPFAM" id="SSF81665">
    <property type="entry name" value="Calcium ATPase, transmembrane domain M"/>
    <property type="match status" value="1"/>
</dbReference>
<dbReference type="NCBIfam" id="TIGR01512">
    <property type="entry name" value="ATPase-IB2_Cd"/>
    <property type="match status" value="1"/>
</dbReference>
<evidence type="ECO:0000259" key="11">
    <source>
        <dbReference type="Pfam" id="PF00122"/>
    </source>
</evidence>
<dbReference type="EC" id="7.2.2.12" evidence="8"/>
<dbReference type="AlphaFoldDB" id="A0A2V3TUP6"/>
<evidence type="ECO:0000256" key="3">
    <source>
        <dbReference type="ARBA" id="ARBA00022692"/>
    </source>
</evidence>
<dbReference type="SFLD" id="SFLDG00002">
    <property type="entry name" value="C1.7:_P-type_atpase_like"/>
    <property type="match status" value="1"/>
</dbReference>
<evidence type="ECO:0000313" key="12">
    <source>
        <dbReference type="EMBL" id="PXW52465.1"/>
    </source>
</evidence>
<feature type="transmembrane region" description="Helical" evidence="10">
    <location>
        <begin position="21"/>
        <end position="41"/>
    </location>
</feature>
<dbReference type="SUPFAM" id="SSF81653">
    <property type="entry name" value="Calcium ATPase, transduction domain A"/>
    <property type="match status" value="1"/>
</dbReference>
<organism evidence="12 13">
    <name type="scientific">Chelatococcus asaccharovorans</name>
    <dbReference type="NCBI Taxonomy" id="28210"/>
    <lineage>
        <taxon>Bacteria</taxon>
        <taxon>Pseudomonadati</taxon>
        <taxon>Pseudomonadota</taxon>
        <taxon>Alphaproteobacteria</taxon>
        <taxon>Hyphomicrobiales</taxon>
        <taxon>Chelatococcaceae</taxon>
        <taxon>Chelatococcus</taxon>
    </lineage>
</organism>
<dbReference type="SFLD" id="SFLDF00027">
    <property type="entry name" value="p-type_atpase"/>
    <property type="match status" value="1"/>
</dbReference>
<dbReference type="InterPro" id="IPR027256">
    <property type="entry name" value="P-typ_ATPase_IB"/>
</dbReference>
<keyword evidence="6 10" id="KW-1133">Transmembrane helix</keyword>
<dbReference type="GO" id="GO:0015086">
    <property type="term" value="F:cadmium ion transmembrane transporter activity"/>
    <property type="evidence" value="ECO:0007669"/>
    <property type="project" value="TreeGrafter"/>
</dbReference>
<feature type="transmembrane region" description="Helical" evidence="10">
    <location>
        <begin position="47"/>
        <end position="69"/>
    </location>
</feature>
<keyword evidence="3 10" id="KW-0812">Transmembrane</keyword>
<keyword evidence="10" id="KW-0067">ATP-binding</keyword>
<feature type="transmembrane region" description="Helical" evidence="10">
    <location>
        <begin position="578"/>
        <end position="597"/>
    </location>
</feature>
<reference evidence="12 13" key="1">
    <citation type="submission" date="2018-05" db="EMBL/GenBank/DDBJ databases">
        <title>Genomic Encyclopedia of Type Strains, Phase IV (KMG-IV): sequencing the most valuable type-strain genomes for metagenomic binning, comparative biology and taxonomic classification.</title>
        <authorList>
            <person name="Goeker M."/>
        </authorList>
    </citation>
    <scope>NUCLEOTIDE SEQUENCE [LARGE SCALE GENOMIC DNA]</scope>
    <source>
        <strain evidence="12 13">DSM 6462</strain>
    </source>
</reference>
<dbReference type="InterPro" id="IPR023214">
    <property type="entry name" value="HAD_sf"/>
</dbReference>
<dbReference type="RefSeq" id="WP_110377951.1">
    <property type="nucleotide sequence ID" value="NZ_JAHBRY010000001.1"/>
</dbReference>
<evidence type="ECO:0000313" key="13">
    <source>
        <dbReference type="Proteomes" id="UP000248021"/>
    </source>
</evidence>
<keyword evidence="7 10" id="KW-0472">Membrane</keyword>
<dbReference type="InterPro" id="IPR059000">
    <property type="entry name" value="ATPase_P-type_domA"/>
</dbReference>
<dbReference type="GO" id="GO:0005886">
    <property type="term" value="C:plasma membrane"/>
    <property type="evidence" value="ECO:0007669"/>
    <property type="project" value="UniProtKB-SubCell"/>
</dbReference>
<dbReference type="InterPro" id="IPR051014">
    <property type="entry name" value="Cation_Transport_ATPase_IB"/>
</dbReference>
<dbReference type="InterPro" id="IPR036412">
    <property type="entry name" value="HAD-like_sf"/>
</dbReference>
<evidence type="ECO:0000256" key="6">
    <source>
        <dbReference type="ARBA" id="ARBA00022989"/>
    </source>
</evidence>
<dbReference type="InterPro" id="IPR044492">
    <property type="entry name" value="P_typ_ATPase_HD_dom"/>
</dbReference>
<evidence type="ECO:0000256" key="10">
    <source>
        <dbReference type="RuleBase" id="RU362081"/>
    </source>
</evidence>
<dbReference type="Gene3D" id="2.70.150.10">
    <property type="entry name" value="Calcium-transporting ATPase, cytoplasmic transduction domain A"/>
    <property type="match status" value="1"/>
</dbReference>
<dbReference type="Proteomes" id="UP000248021">
    <property type="component" value="Unassembled WGS sequence"/>
</dbReference>
<dbReference type="GO" id="GO:0016887">
    <property type="term" value="F:ATP hydrolysis activity"/>
    <property type="evidence" value="ECO:0007669"/>
    <property type="project" value="InterPro"/>
</dbReference>
<comment type="similarity">
    <text evidence="2 10">Belongs to the cation transport ATPase (P-type) (TC 3.A.3) family. Type IB subfamily.</text>
</comment>
<dbReference type="PANTHER" id="PTHR48085">
    <property type="entry name" value="CADMIUM/ZINC-TRANSPORTING ATPASE HMA2-RELATED"/>
    <property type="match status" value="1"/>
</dbReference>
<accession>A0A2V3TUP6</accession>
<keyword evidence="10" id="KW-1003">Cell membrane</keyword>
<dbReference type="InterPro" id="IPR001757">
    <property type="entry name" value="P_typ_ATPase"/>
</dbReference>
<dbReference type="PRINTS" id="PR00119">
    <property type="entry name" value="CATATPASE"/>
</dbReference>
<dbReference type="Gene3D" id="3.40.50.1000">
    <property type="entry name" value="HAD superfamily/HAD-like"/>
    <property type="match status" value="1"/>
</dbReference>
<evidence type="ECO:0000256" key="9">
    <source>
        <dbReference type="ARBA" id="ARBA00047308"/>
    </source>
</evidence>
<evidence type="ECO:0000256" key="5">
    <source>
        <dbReference type="ARBA" id="ARBA00022967"/>
    </source>
</evidence>
<dbReference type="GO" id="GO:0016463">
    <property type="term" value="F:P-type zinc transporter activity"/>
    <property type="evidence" value="ECO:0007669"/>
    <property type="project" value="UniProtKB-EC"/>
</dbReference>
<comment type="caution">
    <text evidence="12">The sequence shown here is derived from an EMBL/GenBank/DDBJ whole genome shotgun (WGS) entry which is preliminary data.</text>
</comment>
<comment type="catalytic activity">
    <reaction evidence="9">
        <text>Zn(2+)(in) + ATP + H2O = Zn(2+)(out) + ADP + phosphate + H(+)</text>
        <dbReference type="Rhea" id="RHEA:20621"/>
        <dbReference type="ChEBI" id="CHEBI:15377"/>
        <dbReference type="ChEBI" id="CHEBI:15378"/>
        <dbReference type="ChEBI" id="CHEBI:29105"/>
        <dbReference type="ChEBI" id="CHEBI:30616"/>
        <dbReference type="ChEBI" id="CHEBI:43474"/>
        <dbReference type="ChEBI" id="CHEBI:456216"/>
        <dbReference type="EC" id="7.2.2.12"/>
    </reaction>
</comment>
<keyword evidence="4 10" id="KW-0479">Metal-binding</keyword>
<protein>
    <recommendedName>
        <fullName evidence="8">P-type Zn(2+) transporter</fullName>
        <ecNumber evidence="8">7.2.2.12</ecNumber>
    </recommendedName>
</protein>
<evidence type="ECO:0000256" key="8">
    <source>
        <dbReference type="ARBA" id="ARBA00039097"/>
    </source>
</evidence>
<dbReference type="InterPro" id="IPR018303">
    <property type="entry name" value="ATPase_P-typ_P_site"/>
</dbReference>
<comment type="subcellular location">
    <subcellularLocation>
        <location evidence="10">Cell membrane</location>
    </subcellularLocation>
    <subcellularLocation>
        <location evidence="1">Membrane</location>
    </subcellularLocation>
</comment>
<gene>
    <name evidence="12" type="ORF">C7450_11638</name>
</gene>
<dbReference type="SUPFAM" id="SSF56784">
    <property type="entry name" value="HAD-like"/>
    <property type="match status" value="1"/>
</dbReference>
<dbReference type="InterPro" id="IPR023298">
    <property type="entry name" value="ATPase_P-typ_TM_dom_sf"/>
</dbReference>
<dbReference type="SFLD" id="SFLDS00003">
    <property type="entry name" value="Haloacid_Dehalogenase"/>
    <property type="match status" value="1"/>
</dbReference>
<dbReference type="Pfam" id="PF00122">
    <property type="entry name" value="E1-E2_ATPase"/>
    <property type="match status" value="1"/>
</dbReference>
<feature type="domain" description="P-type ATPase A" evidence="11">
    <location>
        <begin position="132"/>
        <end position="229"/>
    </location>
</feature>
<dbReference type="Pfam" id="PF00702">
    <property type="entry name" value="Hydrolase"/>
    <property type="match status" value="1"/>
</dbReference>
<dbReference type="InterPro" id="IPR008250">
    <property type="entry name" value="ATPase_P-typ_transduc_dom_A_sf"/>
</dbReference>
<dbReference type="PROSITE" id="PS00154">
    <property type="entry name" value="ATPASE_E1_E2"/>
    <property type="match status" value="1"/>
</dbReference>
<dbReference type="GO" id="GO:0005524">
    <property type="term" value="F:ATP binding"/>
    <property type="evidence" value="ECO:0007669"/>
    <property type="project" value="UniProtKB-UniRule"/>
</dbReference>
<evidence type="ECO:0000256" key="7">
    <source>
        <dbReference type="ARBA" id="ARBA00023136"/>
    </source>
</evidence>
<dbReference type="OrthoDB" id="9807843at2"/>
<dbReference type="Gene3D" id="3.40.1110.10">
    <property type="entry name" value="Calcium-transporting ATPase, cytoplasmic domain N"/>
    <property type="match status" value="1"/>
</dbReference>
<dbReference type="PANTHER" id="PTHR48085:SF5">
    <property type="entry name" value="CADMIUM_ZINC-TRANSPORTING ATPASE HMA4-RELATED"/>
    <property type="match status" value="1"/>
</dbReference>
<name>A0A2V3TUP6_9HYPH</name>
<dbReference type="InterPro" id="IPR023299">
    <property type="entry name" value="ATPase_P-typ_cyto_dom_N"/>
</dbReference>
<feature type="transmembrane region" description="Helical" evidence="10">
    <location>
        <begin position="270"/>
        <end position="291"/>
    </location>
</feature>
<dbReference type="NCBIfam" id="TIGR01494">
    <property type="entry name" value="ATPase_P-type"/>
    <property type="match status" value="1"/>
</dbReference>
<evidence type="ECO:0000256" key="2">
    <source>
        <dbReference type="ARBA" id="ARBA00006024"/>
    </source>
</evidence>
<dbReference type="EMBL" id="QJJK01000016">
    <property type="protein sequence ID" value="PXW52465.1"/>
    <property type="molecule type" value="Genomic_DNA"/>
</dbReference>
<proteinExistence type="inferred from homology"/>
<evidence type="ECO:0000256" key="1">
    <source>
        <dbReference type="ARBA" id="ARBA00004370"/>
    </source>
</evidence>